<evidence type="ECO:0000313" key="2">
    <source>
        <dbReference type="Proteomes" id="UP001221757"/>
    </source>
</evidence>
<proteinExistence type="predicted"/>
<reference evidence="1" key="1">
    <citation type="submission" date="2023-03" db="EMBL/GenBank/DDBJ databases">
        <title>Massive genome expansion in bonnet fungi (Mycena s.s.) driven by repeated elements and novel gene families across ecological guilds.</title>
        <authorList>
            <consortium name="Lawrence Berkeley National Laboratory"/>
            <person name="Harder C.B."/>
            <person name="Miyauchi S."/>
            <person name="Viragh M."/>
            <person name="Kuo A."/>
            <person name="Thoen E."/>
            <person name="Andreopoulos B."/>
            <person name="Lu D."/>
            <person name="Skrede I."/>
            <person name="Drula E."/>
            <person name="Henrissat B."/>
            <person name="Morin E."/>
            <person name="Kohler A."/>
            <person name="Barry K."/>
            <person name="LaButti K."/>
            <person name="Morin E."/>
            <person name="Salamov A."/>
            <person name="Lipzen A."/>
            <person name="Mereny Z."/>
            <person name="Hegedus B."/>
            <person name="Baldrian P."/>
            <person name="Stursova M."/>
            <person name="Weitz H."/>
            <person name="Taylor A."/>
            <person name="Grigoriev I.V."/>
            <person name="Nagy L.G."/>
            <person name="Martin F."/>
            <person name="Kauserud H."/>
        </authorList>
    </citation>
    <scope>NUCLEOTIDE SEQUENCE</scope>
    <source>
        <strain evidence="1">CBHHK067</strain>
    </source>
</reference>
<evidence type="ECO:0000313" key="1">
    <source>
        <dbReference type="EMBL" id="KAJ7615180.1"/>
    </source>
</evidence>
<protein>
    <submittedName>
        <fullName evidence="1">Uncharacterized protein</fullName>
    </submittedName>
</protein>
<organism evidence="1 2">
    <name type="scientific">Mycena rosella</name>
    <name type="common">Pink bonnet</name>
    <name type="synonym">Agaricus rosellus</name>
    <dbReference type="NCBI Taxonomy" id="1033263"/>
    <lineage>
        <taxon>Eukaryota</taxon>
        <taxon>Fungi</taxon>
        <taxon>Dikarya</taxon>
        <taxon>Basidiomycota</taxon>
        <taxon>Agaricomycotina</taxon>
        <taxon>Agaricomycetes</taxon>
        <taxon>Agaricomycetidae</taxon>
        <taxon>Agaricales</taxon>
        <taxon>Marasmiineae</taxon>
        <taxon>Mycenaceae</taxon>
        <taxon>Mycena</taxon>
    </lineage>
</organism>
<dbReference type="Proteomes" id="UP001221757">
    <property type="component" value="Unassembled WGS sequence"/>
</dbReference>
<sequence length="867" mass="99333">MIWGSVRYIHKTSRLIILNMFNWDWTSVIDELVEVILLLIDELLDKIGPTNVCGSLGCRPDHLLVNNSNCCMDKTNLRDVKWWGGVCGVDKMFMMEIAHSRTFASMMVLRNSSAGMRQVIPSSQDWPVWACYSAHTSSSPLLLHWDVCRDPPDKDEHPGLLIIPLCLPPWHEKISTSLFLRDLHIQPQLAQLIINYSRLAPLGLIGPHTLRYWKMRKNDKEIVELLRTKHLNGTKYGIGFVLLESNLTVGSDRESMGLVRTRKQDHDVHTIREAMVRLRAQYPKAGQRETSGLLFHEENMSVSRHVITTYFAIYEPELFRQRRANRLKRKRFWAAGKHDIWAVDQQDKWKYKYGLALHSGLDLFIGRIEWLKIWWTNSNPRLILSYYLDVVEESGFMPLVSQSDPGVENFGLANGHTLLRHMHDPSLLDILDVGVTNGWYDPSKLLEATIFSLVFHWVFITCLQTELDLYRERDNNTAKRADRNKALPHYVPNHMYEAPEDFPHTVACLFSALQVKVDPQAVLHVRNLYVPPDHEFFELVPKDFAELAVEFYLPIGNPPITRTNVWTVYMSLLTQFQYLDNMHRVPVEMDTHWGYALTMAQDNHVDDIERIPNLTPLQNGSDVVGLGPNGMPYMGGVNNGLGLTLWTPKSVKFTLFFHADIVATSLQNASFKLDEMMNRDDPLAPDETDFQEGEDATRSTRYLVIYSMIPMSGYREAPLDWFHRGVISPLPDRVSDGEQTSVVLWLSIFPAMSEPLEGPIFPDFSKDWQTGVLTGMDYWTWTDVFIAKRISGEVEREPLAIHIVQMTLTVLRRMSEKSYSALNGLEGVLSRSMPKCLKVASRTHLGILEVLPSHVGVLTPSEISSKR</sequence>
<dbReference type="PANTHER" id="PTHR46177">
    <property type="entry name" value="INTEGRASE CATALYTIC DOMAIN-CONTAINING PROTEIN"/>
    <property type="match status" value="1"/>
</dbReference>
<dbReference type="PANTHER" id="PTHR46177:SF1">
    <property type="entry name" value="INTEGRASE CATALYTIC DOMAIN-CONTAINING PROTEIN"/>
    <property type="match status" value="1"/>
</dbReference>
<comment type="caution">
    <text evidence="1">The sequence shown here is derived from an EMBL/GenBank/DDBJ whole genome shotgun (WGS) entry which is preliminary data.</text>
</comment>
<dbReference type="EMBL" id="JARKIE010000844">
    <property type="protein sequence ID" value="KAJ7615180.1"/>
    <property type="molecule type" value="Genomic_DNA"/>
</dbReference>
<dbReference type="AlphaFoldDB" id="A0AAD7BAY5"/>
<keyword evidence="2" id="KW-1185">Reference proteome</keyword>
<gene>
    <name evidence="1" type="ORF">B0H17DRAFT_1152872</name>
</gene>
<accession>A0AAD7BAY5</accession>
<name>A0AAD7BAY5_MYCRO</name>